<name>A0A8S1XEX9_PAROT</name>
<evidence type="ECO:0000313" key="1">
    <source>
        <dbReference type="EMBL" id="CAD8199282.1"/>
    </source>
</evidence>
<dbReference type="AlphaFoldDB" id="A0A8S1XEX9"/>
<organism evidence="1 2">
    <name type="scientific">Paramecium octaurelia</name>
    <dbReference type="NCBI Taxonomy" id="43137"/>
    <lineage>
        <taxon>Eukaryota</taxon>
        <taxon>Sar</taxon>
        <taxon>Alveolata</taxon>
        <taxon>Ciliophora</taxon>
        <taxon>Intramacronucleata</taxon>
        <taxon>Oligohymenophorea</taxon>
        <taxon>Peniculida</taxon>
        <taxon>Parameciidae</taxon>
        <taxon>Paramecium</taxon>
    </lineage>
</organism>
<comment type="caution">
    <text evidence="1">The sequence shown here is derived from an EMBL/GenBank/DDBJ whole genome shotgun (WGS) entry which is preliminary data.</text>
</comment>
<evidence type="ECO:0000313" key="2">
    <source>
        <dbReference type="Proteomes" id="UP000683925"/>
    </source>
</evidence>
<accession>A0A8S1XEX9</accession>
<proteinExistence type="predicted"/>
<protein>
    <submittedName>
        <fullName evidence="1">Uncharacterized protein</fullName>
    </submittedName>
</protein>
<keyword evidence="2" id="KW-1185">Reference proteome</keyword>
<dbReference type="Proteomes" id="UP000683925">
    <property type="component" value="Unassembled WGS sequence"/>
</dbReference>
<sequence length="127" mass="15308">MKSNQFYRKGKIQSTSQKKYKKLEKFFYQLYCSYGQNDPEANDIEIYLKQNDLTICCLNSLYRLKIIKSIPFHSEQKQLLQIQRITAQEKVQPQHLSRLGLLTPFMNLQMNCPQTIIQQWLTEFRYF</sequence>
<gene>
    <name evidence="1" type="ORF">POCTA_138.1.T1190029</name>
</gene>
<dbReference type="EMBL" id="CAJJDP010000119">
    <property type="protein sequence ID" value="CAD8199282.1"/>
    <property type="molecule type" value="Genomic_DNA"/>
</dbReference>
<reference evidence="1" key="1">
    <citation type="submission" date="2021-01" db="EMBL/GenBank/DDBJ databases">
        <authorList>
            <consortium name="Genoscope - CEA"/>
            <person name="William W."/>
        </authorList>
    </citation>
    <scope>NUCLEOTIDE SEQUENCE</scope>
</reference>